<dbReference type="GeneID" id="106666216"/>
<proteinExistence type="predicted"/>
<dbReference type="PROSITE" id="PS50222">
    <property type="entry name" value="EF_HAND_2"/>
    <property type="match status" value="4"/>
</dbReference>
<sequence length="179" mass="21167">MLHSHLVNTRTILSLPRIFKRQQSKCAEGTEFSPDEVEKFHQCFLKFDRDDDNKLDRWEFTNFAKWVIGTDCNITDLNNIFSKIDQNKDQYISVDELMSHLEKRYVDQSKKQIMQTFSIFDKNCDGLLNFCEAKTAIIYLGEDILVNNLKEIFMSVDKDKDDRIDLKEFVQLICHVLKN</sequence>
<dbReference type="InterPro" id="IPR011992">
    <property type="entry name" value="EF-hand-dom_pair"/>
</dbReference>
<keyword evidence="2" id="KW-0677">Repeat</keyword>
<evidence type="ECO:0000256" key="3">
    <source>
        <dbReference type="ARBA" id="ARBA00022837"/>
    </source>
</evidence>
<protein>
    <recommendedName>
        <fullName evidence="4">EF-hand domain-containing protein</fullName>
    </recommendedName>
</protein>
<dbReference type="FunFam" id="1.10.238.10:FF:000003">
    <property type="entry name" value="Calmodulin A"/>
    <property type="match status" value="1"/>
</dbReference>
<evidence type="ECO:0000313" key="5">
    <source>
        <dbReference type="EnsemblMetazoa" id="XP_014248736.1"/>
    </source>
</evidence>
<dbReference type="SUPFAM" id="SSF47473">
    <property type="entry name" value="EF-hand"/>
    <property type="match status" value="1"/>
</dbReference>
<dbReference type="PROSITE" id="PS00018">
    <property type="entry name" value="EF_HAND_1"/>
    <property type="match status" value="3"/>
</dbReference>
<feature type="domain" description="EF-hand" evidence="4">
    <location>
        <begin position="72"/>
        <end position="107"/>
    </location>
</feature>
<evidence type="ECO:0000313" key="6">
    <source>
        <dbReference type="Proteomes" id="UP000494040"/>
    </source>
</evidence>
<feature type="domain" description="EF-hand" evidence="4">
    <location>
        <begin position="35"/>
        <end position="70"/>
    </location>
</feature>
<keyword evidence="1" id="KW-0479">Metal-binding</keyword>
<evidence type="ECO:0000256" key="2">
    <source>
        <dbReference type="ARBA" id="ARBA00022737"/>
    </source>
</evidence>
<dbReference type="Gene3D" id="1.10.238.10">
    <property type="entry name" value="EF-hand"/>
    <property type="match status" value="2"/>
</dbReference>
<dbReference type="InterPro" id="IPR002048">
    <property type="entry name" value="EF_hand_dom"/>
</dbReference>
<dbReference type="GO" id="GO:0005509">
    <property type="term" value="F:calcium ion binding"/>
    <property type="evidence" value="ECO:0007669"/>
    <property type="project" value="InterPro"/>
</dbReference>
<dbReference type="AlphaFoldDB" id="A0A8I6RLL6"/>
<dbReference type="RefSeq" id="XP_014248736.1">
    <property type="nucleotide sequence ID" value="XM_014393250.2"/>
</dbReference>
<dbReference type="Proteomes" id="UP000494040">
    <property type="component" value="Unassembled WGS sequence"/>
</dbReference>
<dbReference type="PANTHER" id="PTHR45942">
    <property type="entry name" value="PROTEIN PHOSPATASE 3 REGULATORY SUBUNIT B ALPHA ISOFORM TYPE 1"/>
    <property type="match status" value="1"/>
</dbReference>
<dbReference type="EnsemblMetazoa" id="XM_014393250.2">
    <property type="protein sequence ID" value="XP_014248736.1"/>
    <property type="gene ID" value="LOC106666216"/>
</dbReference>
<dbReference type="SMART" id="SM00054">
    <property type="entry name" value="EFh"/>
    <property type="match status" value="4"/>
</dbReference>
<dbReference type="InterPro" id="IPR018247">
    <property type="entry name" value="EF_Hand_1_Ca_BS"/>
</dbReference>
<reference evidence="5" key="1">
    <citation type="submission" date="2022-01" db="UniProtKB">
        <authorList>
            <consortium name="EnsemblMetazoa"/>
        </authorList>
    </citation>
    <scope>IDENTIFICATION</scope>
</reference>
<feature type="domain" description="EF-hand" evidence="4">
    <location>
        <begin position="108"/>
        <end position="143"/>
    </location>
</feature>
<dbReference type="OMA" id="FCEAKTA"/>
<dbReference type="CDD" id="cd00051">
    <property type="entry name" value="EFh"/>
    <property type="match status" value="2"/>
</dbReference>
<evidence type="ECO:0000256" key="1">
    <source>
        <dbReference type="ARBA" id="ARBA00022723"/>
    </source>
</evidence>
<keyword evidence="3" id="KW-0106">Calcium</keyword>
<accession>A0A8I6RLL6</accession>
<dbReference type="OrthoDB" id="6597534at2759"/>
<dbReference type="KEGG" id="clec:106666216"/>
<name>A0A8I6RLL6_CIMLE</name>
<evidence type="ECO:0000259" key="4">
    <source>
        <dbReference type="PROSITE" id="PS50222"/>
    </source>
</evidence>
<keyword evidence="6" id="KW-1185">Reference proteome</keyword>
<dbReference type="Pfam" id="PF13499">
    <property type="entry name" value="EF-hand_7"/>
    <property type="match status" value="2"/>
</dbReference>
<organism evidence="5 6">
    <name type="scientific">Cimex lectularius</name>
    <name type="common">Bed bug</name>
    <name type="synonym">Acanthia lectularia</name>
    <dbReference type="NCBI Taxonomy" id="79782"/>
    <lineage>
        <taxon>Eukaryota</taxon>
        <taxon>Metazoa</taxon>
        <taxon>Ecdysozoa</taxon>
        <taxon>Arthropoda</taxon>
        <taxon>Hexapoda</taxon>
        <taxon>Insecta</taxon>
        <taxon>Pterygota</taxon>
        <taxon>Neoptera</taxon>
        <taxon>Paraneoptera</taxon>
        <taxon>Hemiptera</taxon>
        <taxon>Heteroptera</taxon>
        <taxon>Panheteroptera</taxon>
        <taxon>Cimicomorpha</taxon>
        <taxon>Cimicidae</taxon>
        <taxon>Cimex</taxon>
    </lineage>
</organism>
<feature type="domain" description="EF-hand" evidence="4">
    <location>
        <begin position="144"/>
        <end position="179"/>
    </location>
</feature>